<comment type="caution">
    <text evidence="5">The sequence shown here is derived from an EMBL/GenBank/DDBJ whole genome shotgun (WGS) entry which is preliminary data.</text>
</comment>
<accession>A0A812S1T6</accession>
<dbReference type="InterPro" id="IPR006076">
    <property type="entry name" value="FAD-dep_OxRdtase"/>
</dbReference>
<gene>
    <name evidence="5" type="primary">ooxB</name>
    <name evidence="5" type="ORF">SPIL2461_LOCUS11463</name>
</gene>
<dbReference type="EMBL" id="CAJNIZ010022224">
    <property type="protein sequence ID" value="CAE7460072.1"/>
    <property type="molecule type" value="Genomic_DNA"/>
</dbReference>
<name>A0A812S1T6_SYMPI</name>
<dbReference type="PROSITE" id="PS51257">
    <property type="entry name" value="PROKAR_LIPOPROTEIN"/>
    <property type="match status" value="1"/>
</dbReference>
<organism evidence="5 6">
    <name type="scientific">Symbiodinium pilosum</name>
    <name type="common">Dinoflagellate</name>
    <dbReference type="NCBI Taxonomy" id="2952"/>
    <lineage>
        <taxon>Eukaryota</taxon>
        <taxon>Sar</taxon>
        <taxon>Alveolata</taxon>
        <taxon>Dinophyceae</taxon>
        <taxon>Suessiales</taxon>
        <taxon>Symbiodiniaceae</taxon>
        <taxon>Symbiodinium</taxon>
    </lineage>
</organism>
<dbReference type="Gene3D" id="3.50.50.60">
    <property type="entry name" value="FAD/NAD(P)-binding domain"/>
    <property type="match status" value="1"/>
</dbReference>
<proteinExistence type="predicted"/>
<evidence type="ECO:0000313" key="6">
    <source>
        <dbReference type="Proteomes" id="UP000649617"/>
    </source>
</evidence>
<dbReference type="InterPro" id="IPR036188">
    <property type="entry name" value="FAD/NAD-bd_sf"/>
</dbReference>
<evidence type="ECO:0000256" key="3">
    <source>
        <dbReference type="ARBA" id="ARBA00046185"/>
    </source>
</evidence>
<dbReference type="GO" id="GO:0016491">
    <property type="term" value="F:oxidoreductase activity"/>
    <property type="evidence" value="ECO:0007669"/>
    <property type="project" value="UniProtKB-KW"/>
</dbReference>
<feature type="domain" description="FAD dependent oxidoreductase" evidence="4">
    <location>
        <begin position="5"/>
        <end position="380"/>
    </location>
</feature>
<comment type="function">
    <text evidence="3">Required for the assembly of the mitochondrial membrane respiratory chain NADH dehydrogenase (Complex I). Involved in mid-late stages of complex I assembly.</text>
</comment>
<protein>
    <recommendedName>
        <fullName evidence="2">FAD-dependent oxidoreductase domain-containing protein 1</fullName>
    </recommendedName>
</protein>
<dbReference type="PANTHER" id="PTHR13847:SF287">
    <property type="entry name" value="FAD-DEPENDENT OXIDOREDUCTASE DOMAIN-CONTAINING PROTEIN 1"/>
    <property type="match status" value="1"/>
</dbReference>
<dbReference type="Pfam" id="PF01266">
    <property type="entry name" value="DAO"/>
    <property type="match status" value="1"/>
</dbReference>
<dbReference type="Proteomes" id="UP000649617">
    <property type="component" value="Unassembled WGS sequence"/>
</dbReference>
<dbReference type="PRINTS" id="PR00469">
    <property type="entry name" value="PNDRDTASEII"/>
</dbReference>
<dbReference type="PANTHER" id="PTHR13847">
    <property type="entry name" value="SARCOSINE DEHYDROGENASE-RELATED"/>
    <property type="match status" value="1"/>
</dbReference>
<sequence length="420" mass="45872">MKTFDVIIIGAGVVGCSIALSLARAGIRSLNVDALPAPGYGSTSYSSAIIRPFYSHITACAIAHESRARWQHWSEFLGTADPLGLARYDETGGVILVAEGTESDYAANIDALQAVGVEYHWLSEQDLQQKYPSIQLQSFAPPRRIEDDNFGQSNGQMIRKGIWLDACGHVNDPQLATHNLYHAAERAGVEFRFNTRVTEITQSNTSTAGVVLHTGEKISAPIVINAAGPHSKHINLMAGITNIETRAERHEVAYLKSPGSNMNQQGFLVDLDTGIYQRGDGADVLIGSADPTCDPADVADPDNYSTSLTGQWTQQVYRAALRFPDLAIENTARGTVGLYDVSKDWIPIYDRTDLPGYFVAIGTSGNQFKNAPVIGDIMTRIITAEDPDSVWLTLPNVQREVDLSFYSRLREPQNTKNVMA</sequence>
<keyword evidence="6" id="KW-1185">Reference proteome</keyword>
<dbReference type="Gene3D" id="3.30.9.10">
    <property type="entry name" value="D-Amino Acid Oxidase, subunit A, domain 2"/>
    <property type="match status" value="1"/>
</dbReference>
<evidence type="ECO:0000313" key="5">
    <source>
        <dbReference type="EMBL" id="CAE7460072.1"/>
    </source>
</evidence>
<keyword evidence="1" id="KW-0560">Oxidoreductase</keyword>
<dbReference type="OrthoDB" id="424974at2759"/>
<dbReference type="SUPFAM" id="SSF51905">
    <property type="entry name" value="FAD/NAD(P)-binding domain"/>
    <property type="match status" value="1"/>
</dbReference>
<reference evidence="5" key="1">
    <citation type="submission" date="2021-02" db="EMBL/GenBank/DDBJ databases">
        <authorList>
            <person name="Dougan E. K."/>
            <person name="Rhodes N."/>
            <person name="Thang M."/>
            <person name="Chan C."/>
        </authorList>
    </citation>
    <scope>NUCLEOTIDE SEQUENCE</scope>
</reference>
<evidence type="ECO:0000256" key="2">
    <source>
        <dbReference type="ARBA" id="ARBA00039785"/>
    </source>
</evidence>
<dbReference type="GO" id="GO:0005737">
    <property type="term" value="C:cytoplasm"/>
    <property type="evidence" value="ECO:0007669"/>
    <property type="project" value="TreeGrafter"/>
</dbReference>
<evidence type="ECO:0000256" key="1">
    <source>
        <dbReference type="ARBA" id="ARBA00023002"/>
    </source>
</evidence>
<evidence type="ECO:0000259" key="4">
    <source>
        <dbReference type="Pfam" id="PF01266"/>
    </source>
</evidence>
<dbReference type="AlphaFoldDB" id="A0A812S1T6"/>